<dbReference type="RefSeq" id="WP_188609561.1">
    <property type="nucleotide sequence ID" value="NZ_BMGG01000004.1"/>
</dbReference>
<evidence type="ECO:0000256" key="3">
    <source>
        <dbReference type="ARBA" id="ARBA00022448"/>
    </source>
</evidence>
<evidence type="ECO:0000256" key="10">
    <source>
        <dbReference type="SAM" id="MobiDB-lite"/>
    </source>
</evidence>
<keyword evidence="9 11" id="KW-0472">Membrane</keyword>
<evidence type="ECO:0000313" key="14">
    <source>
        <dbReference type="EMBL" id="GGC66002.1"/>
    </source>
</evidence>
<accession>A0A916UCI1</accession>
<dbReference type="Proteomes" id="UP000637002">
    <property type="component" value="Unassembled WGS sequence"/>
</dbReference>
<dbReference type="Pfam" id="PF00005">
    <property type="entry name" value="ABC_tran"/>
    <property type="match status" value="1"/>
</dbReference>
<keyword evidence="8 11" id="KW-1133">Transmembrane helix</keyword>
<dbReference type="PROSITE" id="PS00211">
    <property type="entry name" value="ABC_TRANSPORTER_1"/>
    <property type="match status" value="1"/>
</dbReference>
<evidence type="ECO:0000256" key="7">
    <source>
        <dbReference type="ARBA" id="ARBA00022840"/>
    </source>
</evidence>
<dbReference type="InterPro" id="IPR003593">
    <property type="entry name" value="AAA+_ATPase"/>
</dbReference>
<protein>
    <submittedName>
        <fullName evidence="14">ABC transporter ATP-binding protein</fullName>
    </submittedName>
</protein>
<evidence type="ECO:0000256" key="1">
    <source>
        <dbReference type="ARBA" id="ARBA00004651"/>
    </source>
</evidence>
<dbReference type="InterPro" id="IPR017871">
    <property type="entry name" value="ABC_transporter-like_CS"/>
</dbReference>
<dbReference type="PANTHER" id="PTHR24221">
    <property type="entry name" value="ATP-BINDING CASSETTE SUB-FAMILY B"/>
    <property type="match status" value="1"/>
</dbReference>
<keyword evidence="5 11" id="KW-0812">Transmembrane</keyword>
<dbReference type="PROSITE" id="PS50929">
    <property type="entry name" value="ABC_TM1F"/>
    <property type="match status" value="1"/>
</dbReference>
<evidence type="ECO:0000256" key="6">
    <source>
        <dbReference type="ARBA" id="ARBA00022741"/>
    </source>
</evidence>
<dbReference type="GO" id="GO:0005524">
    <property type="term" value="F:ATP binding"/>
    <property type="evidence" value="ECO:0007669"/>
    <property type="project" value="UniProtKB-KW"/>
</dbReference>
<feature type="transmembrane region" description="Helical" evidence="11">
    <location>
        <begin position="149"/>
        <end position="171"/>
    </location>
</feature>
<evidence type="ECO:0000259" key="12">
    <source>
        <dbReference type="PROSITE" id="PS50893"/>
    </source>
</evidence>
<proteinExistence type="inferred from homology"/>
<dbReference type="GO" id="GO:0034040">
    <property type="term" value="F:ATPase-coupled lipid transmembrane transporter activity"/>
    <property type="evidence" value="ECO:0007669"/>
    <property type="project" value="TreeGrafter"/>
</dbReference>
<dbReference type="Gene3D" id="1.20.1560.10">
    <property type="entry name" value="ABC transporter type 1, transmembrane domain"/>
    <property type="match status" value="1"/>
</dbReference>
<dbReference type="InterPro" id="IPR011527">
    <property type="entry name" value="ABC1_TM_dom"/>
</dbReference>
<dbReference type="EMBL" id="BMGG01000004">
    <property type="protein sequence ID" value="GGC66002.1"/>
    <property type="molecule type" value="Genomic_DNA"/>
</dbReference>
<keyword evidence="4" id="KW-1003">Cell membrane</keyword>
<feature type="domain" description="ABC transmembrane type-1" evidence="13">
    <location>
        <begin position="19"/>
        <end position="297"/>
    </location>
</feature>
<reference evidence="14" key="2">
    <citation type="submission" date="2020-09" db="EMBL/GenBank/DDBJ databases">
        <authorList>
            <person name="Sun Q."/>
            <person name="Zhou Y."/>
        </authorList>
    </citation>
    <scope>NUCLEOTIDE SEQUENCE</scope>
    <source>
        <strain evidence="14">CGMCC 1.12919</strain>
    </source>
</reference>
<feature type="transmembrane region" description="Helical" evidence="11">
    <location>
        <begin position="51"/>
        <end position="68"/>
    </location>
</feature>
<keyword evidence="15" id="KW-1185">Reference proteome</keyword>
<dbReference type="PANTHER" id="PTHR24221:SF654">
    <property type="entry name" value="ATP-BINDING CASSETTE SUB-FAMILY B MEMBER 6"/>
    <property type="match status" value="1"/>
</dbReference>
<dbReference type="InterPro" id="IPR036640">
    <property type="entry name" value="ABC1_TM_sf"/>
</dbReference>
<feature type="transmembrane region" description="Helical" evidence="11">
    <location>
        <begin position="15"/>
        <end position="39"/>
    </location>
</feature>
<evidence type="ECO:0000256" key="9">
    <source>
        <dbReference type="ARBA" id="ARBA00023136"/>
    </source>
</evidence>
<organism evidence="14 15">
    <name type="scientific">Chelatococcus reniformis</name>
    <dbReference type="NCBI Taxonomy" id="1494448"/>
    <lineage>
        <taxon>Bacteria</taxon>
        <taxon>Pseudomonadati</taxon>
        <taxon>Pseudomonadota</taxon>
        <taxon>Alphaproteobacteria</taxon>
        <taxon>Hyphomicrobiales</taxon>
        <taxon>Chelatococcaceae</taxon>
        <taxon>Chelatococcus</taxon>
    </lineage>
</organism>
<evidence type="ECO:0000256" key="11">
    <source>
        <dbReference type="SAM" id="Phobius"/>
    </source>
</evidence>
<dbReference type="InterPro" id="IPR039421">
    <property type="entry name" value="Type_1_exporter"/>
</dbReference>
<dbReference type="GO" id="GO:0016887">
    <property type="term" value="F:ATP hydrolysis activity"/>
    <property type="evidence" value="ECO:0007669"/>
    <property type="project" value="InterPro"/>
</dbReference>
<keyword evidence="6" id="KW-0547">Nucleotide-binding</keyword>
<feature type="transmembrane region" description="Helical" evidence="11">
    <location>
        <begin position="122"/>
        <end position="143"/>
    </location>
</feature>
<evidence type="ECO:0000256" key="8">
    <source>
        <dbReference type="ARBA" id="ARBA00022989"/>
    </source>
</evidence>
<feature type="transmembrane region" description="Helical" evidence="11">
    <location>
        <begin position="231"/>
        <end position="261"/>
    </location>
</feature>
<gene>
    <name evidence="14" type="ORF">GCM10010994_25750</name>
</gene>
<sequence>MIVAALLPAEARARLVPFALLAVVAAALRAASALLLVPLLGGLFSQSPRAALPWLGALAVSVAAGWILERHLVIRSFDLGFAMMGSMNQRLVDHLMAVQIGWFGAERQAQAKRALAGAVPELFASTVNLATQASICVALPPAIAIGLLFVAWPLGLVALAAVPLLFGALLLGGRLMRRAEADFAAASGEVAARTEEFARSQLMLRAAGRTGTSGTPLGDAIATQRRSGLRILWFALPGTLAFSLAMQATLLAMVAVLALMFTQGTDDAVRTVALIVVALRFLEPLNTLSELFPALESTRAAAGRVLSVLDVPTQTKPERDARPGPAAVAFRNVCFAADGKRVLENVSFVVPAGTMTAIVGPSGSGKSTILSLVARLLDADAGEVEVCRHDVRGYRPDTLMEQLAVVFQNVQLFEGGIAENIRIARPQASDADLQAAASAAGVDEIVARLGSWDAPVGEGGGALSGGERQRVSIARALLKQAPILLLDEATSGLDTLNEAAVATALSRFSHCTVLVVAHRLETIAHADQIVFVEAGRVVESGFRESLVAAGGRFAAYWHHRRDAQRWQMQHSHAGALRDRMASPAGGRTSVT</sequence>
<comment type="caution">
    <text evidence="14">The sequence shown here is derived from an EMBL/GenBank/DDBJ whole genome shotgun (WGS) entry which is preliminary data.</text>
</comment>
<dbReference type="SUPFAM" id="SSF90123">
    <property type="entry name" value="ABC transporter transmembrane region"/>
    <property type="match status" value="1"/>
</dbReference>
<evidence type="ECO:0000256" key="4">
    <source>
        <dbReference type="ARBA" id="ARBA00022475"/>
    </source>
</evidence>
<dbReference type="PROSITE" id="PS50893">
    <property type="entry name" value="ABC_TRANSPORTER_2"/>
    <property type="match status" value="1"/>
</dbReference>
<evidence type="ECO:0000256" key="5">
    <source>
        <dbReference type="ARBA" id="ARBA00022692"/>
    </source>
</evidence>
<dbReference type="InterPro" id="IPR003439">
    <property type="entry name" value="ABC_transporter-like_ATP-bd"/>
</dbReference>
<name>A0A916UCI1_9HYPH</name>
<dbReference type="FunFam" id="3.40.50.300:FF:000299">
    <property type="entry name" value="ABC transporter ATP-binding protein/permease"/>
    <property type="match status" value="1"/>
</dbReference>
<feature type="region of interest" description="Disordered" evidence="10">
    <location>
        <begin position="572"/>
        <end position="591"/>
    </location>
</feature>
<dbReference type="SUPFAM" id="SSF52540">
    <property type="entry name" value="P-loop containing nucleoside triphosphate hydrolases"/>
    <property type="match status" value="1"/>
</dbReference>
<dbReference type="InterPro" id="IPR027417">
    <property type="entry name" value="P-loop_NTPase"/>
</dbReference>
<dbReference type="GO" id="GO:0140359">
    <property type="term" value="F:ABC-type transporter activity"/>
    <property type="evidence" value="ECO:0007669"/>
    <property type="project" value="InterPro"/>
</dbReference>
<dbReference type="SMART" id="SM00382">
    <property type="entry name" value="AAA"/>
    <property type="match status" value="1"/>
</dbReference>
<evidence type="ECO:0000313" key="15">
    <source>
        <dbReference type="Proteomes" id="UP000637002"/>
    </source>
</evidence>
<comment type="subcellular location">
    <subcellularLocation>
        <location evidence="1">Cell membrane</location>
        <topology evidence="1">Multi-pass membrane protein</topology>
    </subcellularLocation>
</comment>
<reference evidence="14" key="1">
    <citation type="journal article" date="2014" name="Int. J. Syst. Evol. Microbiol.">
        <title>Complete genome sequence of Corynebacterium casei LMG S-19264T (=DSM 44701T), isolated from a smear-ripened cheese.</title>
        <authorList>
            <consortium name="US DOE Joint Genome Institute (JGI-PGF)"/>
            <person name="Walter F."/>
            <person name="Albersmeier A."/>
            <person name="Kalinowski J."/>
            <person name="Ruckert C."/>
        </authorList>
    </citation>
    <scope>NUCLEOTIDE SEQUENCE</scope>
    <source>
        <strain evidence="14">CGMCC 1.12919</strain>
    </source>
</reference>
<keyword evidence="3" id="KW-0813">Transport</keyword>
<keyword evidence="7 14" id="KW-0067">ATP-binding</keyword>
<feature type="domain" description="ABC transporter" evidence="12">
    <location>
        <begin position="328"/>
        <end position="559"/>
    </location>
</feature>
<evidence type="ECO:0000256" key="2">
    <source>
        <dbReference type="ARBA" id="ARBA00005417"/>
    </source>
</evidence>
<dbReference type="GO" id="GO:0005886">
    <property type="term" value="C:plasma membrane"/>
    <property type="evidence" value="ECO:0007669"/>
    <property type="project" value="UniProtKB-SubCell"/>
</dbReference>
<dbReference type="AlphaFoldDB" id="A0A916UCI1"/>
<evidence type="ECO:0000259" key="13">
    <source>
        <dbReference type="PROSITE" id="PS50929"/>
    </source>
</evidence>
<dbReference type="Gene3D" id="3.40.50.300">
    <property type="entry name" value="P-loop containing nucleotide triphosphate hydrolases"/>
    <property type="match status" value="1"/>
</dbReference>
<comment type="similarity">
    <text evidence="2">Belongs to the ABC transporter superfamily.</text>
</comment>